<reference evidence="8 9" key="1">
    <citation type="submission" date="2016-07" db="EMBL/GenBank/DDBJ databases">
        <title>Pervasive Adenine N6-methylation of Active Genes in Fungi.</title>
        <authorList>
            <consortium name="DOE Joint Genome Institute"/>
            <person name="Mondo S.J."/>
            <person name="Dannebaum R.O."/>
            <person name="Kuo R.C."/>
            <person name="Labutti K."/>
            <person name="Haridas S."/>
            <person name="Kuo A."/>
            <person name="Salamov A."/>
            <person name="Ahrendt S.R."/>
            <person name="Lipzen A."/>
            <person name="Sullivan W."/>
            <person name="Andreopoulos W.B."/>
            <person name="Clum A."/>
            <person name="Lindquist E."/>
            <person name="Daum C."/>
            <person name="Ramamoorthy G.K."/>
            <person name="Gryganskyi A."/>
            <person name="Culley D."/>
            <person name="Magnuson J.K."/>
            <person name="James T.Y."/>
            <person name="O'Malley M.A."/>
            <person name="Stajich J.E."/>
            <person name="Spatafora J.W."/>
            <person name="Visel A."/>
            <person name="Grigoriev I.V."/>
        </authorList>
    </citation>
    <scope>NUCLEOTIDE SEQUENCE [LARGE SCALE GENOMIC DNA]</scope>
    <source>
        <strain evidence="8 9">NRRL 1336</strain>
    </source>
</reference>
<dbReference type="PANTHER" id="PTHR10926:SF0">
    <property type="entry name" value="CDC50, ISOFORM A"/>
    <property type="match status" value="1"/>
</dbReference>
<dbReference type="GO" id="GO:0005794">
    <property type="term" value="C:Golgi apparatus"/>
    <property type="evidence" value="ECO:0007669"/>
    <property type="project" value="TreeGrafter"/>
</dbReference>
<accession>A0A1X2IXN8</accession>
<sequence>MEKGASIRNRKPKDGAFRQQRLRAWQPHLRPTVVIPTLFIIGILFMIAGGLLYWNSGKTHELMIDYSTCQHYDHPIYLAPSMYDYRFDSSPKYDVSRTNSPLVDPTQPPVFHYINTTTFQTNNDDPTYHNPNNITIKQCTLDFTVPSTMKAPVFMYYRMTQFYQNHRQYAKNVDPGQLLGTPVDAGSADSNCQPITTNSDNTKIVFPCGLIANSMFNDSISDLTLISTSGDGQMQQQQQQRYVWYKNGLVWPTEYHKYGSTGYQINQIIPPPNWAVRFPQGQYTAQYPPPDLGKSMERLKVWMSVAALPDFRKIWGRNENQDLSAGRYRVTIDLNFDTLGYGGKKYLVLTTSSPLGGRNFYLGLTYLAVGGLCLLLATLFSFLHCIKPRNLNGSITL</sequence>
<evidence type="ECO:0000313" key="8">
    <source>
        <dbReference type="EMBL" id="ORZ24106.1"/>
    </source>
</evidence>
<evidence type="ECO:0000256" key="7">
    <source>
        <dbReference type="SAM" id="Phobius"/>
    </source>
</evidence>
<dbReference type="PIRSF" id="PIRSF015840">
    <property type="entry name" value="DUF284_TM_euk"/>
    <property type="match status" value="1"/>
</dbReference>
<dbReference type="STRING" id="90262.A0A1X2IXN8"/>
<dbReference type="GO" id="GO:0045332">
    <property type="term" value="P:phospholipid translocation"/>
    <property type="evidence" value="ECO:0007669"/>
    <property type="project" value="UniProtKB-UniRule"/>
</dbReference>
<name>A0A1X2IXN8_9FUNG</name>
<dbReference type="GO" id="GO:0005783">
    <property type="term" value="C:endoplasmic reticulum"/>
    <property type="evidence" value="ECO:0007669"/>
    <property type="project" value="TreeGrafter"/>
</dbReference>
<dbReference type="AlphaFoldDB" id="A0A1X2IXN8"/>
<dbReference type="PANTHER" id="PTHR10926">
    <property type="entry name" value="CELL CYCLE CONTROL PROTEIN 50"/>
    <property type="match status" value="1"/>
</dbReference>
<proteinExistence type="inferred from homology"/>
<organism evidence="8 9">
    <name type="scientific">Absidia repens</name>
    <dbReference type="NCBI Taxonomy" id="90262"/>
    <lineage>
        <taxon>Eukaryota</taxon>
        <taxon>Fungi</taxon>
        <taxon>Fungi incertae sedis</taxon>
        <taxon>Mucoromycota</taxon>
        <taxon>Mucoromycotina</taxon>
        <taxon>Mucoromycetes</taxon>
        <taxon>Mucorales</taxon>
        <taxon>Cunninghamellaceae</taxon>
        <taxon>Absidia</taxon>
    </lineage>
</organism>
<evidence type="ECO:0000256" key="5">
    <source>
        <dbReference type="ARBA" id="ARBA00023136"/>
    </source>
</evidence>
<protein>
    <submittedName>
        <fullName evidence="8">CDC50/LEM3 family</fullName>
    </submittedName>
</protein>
<evidence type="ECO:0000313" key="9">
    <source>
        <dbReference type="Proteomes" id="UP000193560"/>
    </source>
</evidence>
<keyword evidence="5 6" id="KW-0472">Membrane</keyword>
<dbReference type="Proteomes" id="UP000193560">
    <property type="component" value="Unassembled WGS sequence"/>
</dbReference>
<dbReference type="OrthoDB" id="340608at2759"/>
<comment type="subcellular location">
    <subcellularLocation>
        <location evidence="1">Membrane</location>
        <topology evidence="1">Multi-pass membrane protein</topology>
    </subcellularLocation>
</comment>
<evidence type="ECO:0000256" key="3">
    <source>
        <dbReference type="ARBA" id="ARBA00022692"/>
    </source>
</evidence>
<dbReference type="Pfam" id="PF03381">
    <property type="entry name" value="CDC50"/>
    <property type="match status" value="1"/>
</dbReference>
<feature type="transmembrane region" description="Helical" evidence="7">
    <location>
        <begin position="360"/>
        <end position="383"/>
    </location>
</feature>
<dbReference type="InterPro" id="IPR005045">
    <property type="entry name" value="CDC50/LEM3_fam"/>
</dbReference>
<evidence type="ECO:0000256" key="4">
    <source>
        <dbReference type="ARBA" id="ARBA00022989"/>
    </source>
</evidence>
<keyword evidence="3 7" id="KW-0812">Transmembrane</keyword>
<keyword evidence="4 7" id="KW-1133">Transmembrane helix</keyword>
<evidence type="ECO:0000256" key="1">
    <source>
        <dbReference type="ARBA" id="ARBA00004141"/>
    </source>
</evidence>
<dbReference type="EMBL" id="MCGE01000002">
    <property type="protein sequence ID" value="ORZ24106.1"/>
    <property type="molecule type" value="Genomic_DNA"/>
</dbReference>
<gene>
    <name evidence="8" type="ORF">BCR42DRAFT_402256</name>
</gene>
<comment type="caution">
    <text evidence="8">The sequence shown here is derived from an EMBL/GenBank/DDBJ whole genome shotgun (WGS) entry which is preliminary data.</text>
</comment>
<evidence type="ECO:0000256" key="2">
    <source>
        <dbReference type="ARBA" id="ARBA00009457"/>
    </source>
</evidence>
<evidence type="ECO:0000256" key="6">
    <source>
        <dbReference type="PIRNR" id="PIRNR015840"/>
    </source>
</evidence>
<dbReference type="GO" id="GO:0005886">
    <property type="term" value="C:plasma membrane"/>
    <property type="evidence" value="ECO:0007669"/>
    <property type="project" value="TreeGrafter"/>
</dbReference>
<comment type="similarity">
    <text evidence="2 6">Belongs to the CDC50/LEM3 family.</text>
</comment>
<keyword evidence="9" id="KW-1185">Reference proteome</keyword>
<feature type="transmembrane region" description="Helical" evidence="7">
    <location>
        <begin position="33"/>
        <end position="54"/>
    </location>
</feature>